<evidence type="ECO:0000313" key="2">
    <source>
        <dbReference type="Proteomes" id="UP000612362"/>
    </source>
</evidence>
<comment type="caution">
    <text evidence="1">The sequence shown here is derived from an EMBL/GenBank/DDBJ whole genome shotgun (WGS) entry which is preliminary data.</text>
</comment>
<reference evidence="1" key="1">
    <citation type="submission" date="2020-10" db="EMBL/GenBank/DDBJ databases">
        <title>Taxonomic study of unclassified bacteria belonging to the class Ktedonobacteria.</title>
        <authorList>
            <person name="Yabe S."/>
            <person name="Wang C.M."/>
            <person name="Zheng Y."/>
            <person name="Sakai Y."/>
            <person name="Cavaletti L."/>
            <person name="Monciardini P."/>
            <person name="Donadio S."/>
        </authorList>
    </citation>
    <scope>NUCLEOTIDE SEQUENCE</scope>
    <source>
        <strain evidence="1">SOSP1-1</strain>
    </source>
</reference>
<protein>
    <submittedName>
        <fullName evidence="1">Uncharacterized protein</fullName>
    </submittedName>
</protein>
<accession>A0A8J3MP86</accession>
<organism evidence="1 2">
    <name type="scientific">Ktedonospora formicarum</name>
    <dbReference type="NCBI Taxonomy" id="2778364"/>
    <lineage>
        <taxon>Bacteria</taxon>
        <taxon>Bacillati</taxon>
        <taxon>Chloroflexota</taxon>
        <taxon>Ktedonobacteria</taxon>
        <taxon>Ktedonobacterales</taxon>
        <taxon>Ktedonobacteraceae</taxon>
        <taxon>Ktedonospora</taxon>
    </lineage>
</organism>
<gene>
    <name evidence="1" type="ORF">KSX_17350</name>
</gene>
<dbReference type="Proteomes" id="UP000612362">
    <property type="component" value="Unassembled WGS sequence"/>
</dbReference>
<evidence type="ECO:0000313" key="1">
    <source>
        <dbReference type="EMBL" id="GHO43572.1"/>
    </source>
</evidence>
<dbReference type="EMBL" id="BNJF01000001">
    <property type="protein sequence ID" value="GHO43572.1"/>
    <property type="molecule type" value="Genomic_DNA"/>
</dbReference>
<proteinExistence type="predicted"/>
<dbReference type="AlphaFoldDB" id="A0A8J3MP86"/>
<keyword evidence="2" id="KW-1185">Reference proteome</keyword>
<name>A0A8J3MP86_9CHLR</name>
<sequence length="68" mass="7524">MTATGLLAHKHYYSPVAKVEKAYCHHSDMESLHKGCMAAGTDMDRREWEEAEPIQGFVVGKVGSLPGY</sequence>